<dbReference type="AlphaFoldDB" id="X0YUH4"/>
<accession>X0YUH4</accession>
<dbReference type="Pfam" id="PF08013">
    <property type="entry name" value="GatZ_KbaZ-like"/>
    <property type="match status" value="1"/>
</dbReference>
<reference evidence="1" key="1">
    <citation type="journal article" date="2014" name="Front. Microbiol.">
        <title>High frequency of phylogenetically diverse reductive dehalogenase-homologous genes in deep subseafloor sedimentary metagenomes.</title>
        <authorList>
            <person name="Kawai M."/>
            <person name="Futagami T."/>
            <person name="Toyoda A."/>
            <person name="Takaki Y."/>
            <person name="Nishi S."/>
            <person name="Hori S."/>
            <person name="Arai W."/>
            <person name="Tsubouchi T."/>
            <person name="Morono Y."/>
            <person name="Uchiyama I."/>
            <person name="Ito T."/>
            <person name="Fujiyama A."/>
            <person name="Inagaki F."/>
            <person name="Takami H."/>
        </authorList>
    </citation>
    <scope>NUCLEOTIDE SEQUENCE</scope>
    <source>
        <strain evidence="1">Expedition CK06-06</strain>
    </source>
</reference>
<evidence type="ECO:0000313" key="1">
    <source>
        <dbReference type="EMBL" id="GAG59910.1"/>
    </source>
</evidence>
<feature type="non-terminal residue" evidence="1">
    <location>
        <position position="96"/>
    </location>
</feature>
<gene>
    <name evidence="1" type="ORF">S01H4_07204</name>
</gene>
<dbReference type="EMBL" id="BART01002331">
    <property type="protein sequence ID" value="GAG59910.1"/>
    <property type="molecule type" value="Genomic_DNA"/>
</dbReference>
<dbReference type="GO" id="GO:0005975">
    <property type="term" value="P:carbohydrate metabolic process"/>
    <property type="evidence" value="ECO:0007669"/>
    <property type="project" value="InterPro"/>
</dbReference>
<name>X0YUH4_9ZZZZ</name>
<dbReference type="InterPro" id="IPR012062">
    <property type="entry name" value="GatZ/KbaZ-like"/>
</dbReference>
<proteinExistence type="predicted"/>
<organism evidence="1">
    <name type="scientific">marine sediment metagenome</name>
    <dbReference type="NCBI Taxonomy" id="412755"/>
    <lineage>
        <taxon>unclassified sequences</taxon>
        <taxon>metagenomes</taxon>
        <taxon>ecological metagenomes</taxon>
    </lineage>
</organism>
<protein>
    <submittedName>
        <fullName evidence="1">Uncharacterized protein</fullName>
    </submittedName>
</protein>
<comment type="caution">
    <text evidence="1">The sequence shown here is derived from an EMBL/GenBank/DDBJ whole genome shotgun (WGS) entry which is preliminary data.</text>
</comment>
<sequence length="96" mass="10686">MEAMESNNTTPKKTLSPLQEIVYAQKQGIPRGIYSICSANQFVLVAGFQQALRELQAHQDKQIVRDQKTVLDQSPLLIESTSNQVNQYGGYTGMTP</sequence>
<dbReference type="Gene3D" id="3.20.20.70">
    <property type="entry name" value="Aldolase class I"/>
    <property type="match status" value="1"/>
</dbReference>
<dbReference type="InterPro" id="IPR013785">
    <property type="entry name" value="Aldolase_TIM"/>
</dbReference>
<dbReference type="SUPFAM" id="SSF51569">
    <property type="entry name" value="Aldolase"/>
    <property type="match status" value="1"/>
</dbReference>